<dbReference type="Proteomes" id="UP000184428">
    <property type="component" value="Unassembled WGS sequence"/>
</dbReference>
<feature type="compositionally biased region" description="Low complexity" evidence="1">
    <location>
        <begin position="14"/>
        <end position="24"/>
    </location>
</feature>
<dbReference type="EMBL" id="FRDM01000102">
    <property type="protein sequence ID" value="SHN89075.1"/>
    <property type="molecule type" value="Genomic_DNA"/>
</dbReference>
<feature type="compositionally biased region" description="Basic and acidic residues" evidence="1">
    <location>
        <begin position="1"/>
        <end position="11"/>
    </location>
</feature>
<evidence type="ECO:0000313" key="3">
    <source>
        <dbReference type="Proteomes" id="UP000184428"/>
    </source>
</evidence>
<evidence type="ECO:0000313" key="2">
    <source>
        <dbReference type="EMBL" id="SHN89075.1"/>
    </source>
</evidence>
<feature type="region of interest" description="Disordered" evidence="1">
    <location>
        <begin position="1"/>
        <end position="24"/>
    </location>
</feature>
<gene>
    <name evidence="2" type="ORF">SAMN05660350_05070</name>
</gene>
<sequence>EDLSSLHDQHTRTPGTAHVGAPPAPVVVAPAQGAVIDAQDAPPSAPVPVSPPPAPPAAPAAPCTTGAAASGTYASGAGQHGLASIPLAILGTEIAAPAPLTAELRWIDVPARVIGGGDDPGCSPD</sequence>
<protein>
    <submittedName>
        <fullName evidence="2">Uncharacterized protein</fullName>
    </submittedName>
</protein>
<name>A0A1M7V1L7_9ACTN</name>
<dbReference type="AlphaFoldDB" id="A0A1M7V1L7"/>
<feature type="compositionally biased region" description="Low complexity" evidence="1">
    <location>
        <begin position="60"/>
        <end position="76"/>
    </location>
</feature>
<proteinExistence type="predicted"/>
<feature type="non-terminal residue" evidence="2">
    <location>
        <position position="1"/>
    </location>
</feature>
<reference evidence="2 3" key="1">
    <citation type="submission" date="2016-12" db="EMBL/GenBank/DDBJ databases">
        <authorList>
            <person name="Song W.-J."/>
            <person name="Kurnit D.M."/>
        </authorList>
    </citation>
    <scope>NUCLEOTIDE SEQUENCE [LARGE SCALE GENOMIC DNA]</scope>
    <source>
        <strain evidence="2 3">DSM 43162</strain>
    </source>
</reference>
<organism evidence="2 3">
    <name type="scientific">Geodermatophilus obscurus</name>
    <dbReference type="NCBI Taxonomy" id="1861"/>
    <lineage>
        <taxon>Bacteria</taxon>
        <taxon>Bacillati</taxon>
        <taxon>Actinomycetota</taxon>
        <taxon>Actinomycetes</taxon>
        <taxon>Geodermatophilales</taxon>
        <taxon>Geodermatophilaceae</taxon>
        <taxon>Geodermatophilus</taxon>
    </lineage>
</organism>
<feature type="region of interest" description="Disordered" evidence="1">
    <location>
        <begin position="37"/>
        <end position="76"/>
    </location>
</feature>
<evidence type="ECO:0000256" key="1">
    <source>
        <dbReference type="SAM" id="MobiDB-lite"/>
    </source>
</evidence>
<accession>A0A1M7V1L7</accession>
<feature type="compositionally biased region" description="Pro residues" evidence="1">
    <location>
        <begin position="43"/>
        <end position="59"/>
    </location>
</feature>